<dbReference type="PROSITE" id="PS51257">
    <property type="entry name" value="PROKAR_LIPOPROTEIN"/>
    <property type="match status" value="1"/>
</dbReference>
<organism evidence="2 3">
    <name type="scientific">Neptunomonas marina</name>
    <dbReference type="NCBI Taxonomy" id="1815562"/>
    <lineage>
        <taxon>Bacteria</taxon>
        <taxon>Pseudomonadati</taxon>
        <taxon>Pseudomonadota</taxon>
        <taxon>Gammaproteobacteria</taxon>
        <taxon>Oceanospirillales</taxon>
        <taxon>Oceanospirillaceae</taxon>
        <taxon>Neptunomonas</taxon>
    </lineage>
</organism>
<reference evidence="2 3" key="1">
    <citation type="submission" date="2019-01" db="EMBL/GenBank/DDBJ databases">
        <authorList>
            <person name="Chen W.-M."/>
        </authorList>
    </citation>
    <scope>NUCLEOTIDE SEQUENCE [LARGE SCALE GENOMIC DNA]</scope>
    <source>
        <strain evidence="2 3">HPM-16</strain>
    </source>
</reference>
<dbReference type="RefSeq" id="WP_127696229.1">
    <property type="nucleotide sequence ID" value="NZ_SACQ01000014.1"/>
</dbReference>
<dbReference type="EMBL" id="SACQ01000014">
    <property type="protein sequence ID" value="RVU28313.1"/>
    <property type="molecule type" value="Genomic_DNA"/>
</dbReference>
<comment type="caution">
    <text evidence="2">The sequence shown here is derived from an EMBL/GenBank/DDBJ whole genome shotgun (WGS) entry which is preliminary data.</text>
</comment>
<protein>
    <recommendedName>
        <fullName evidence="4">DUF4382 domain-containing protein</fullName>
    </recommendedName>
</protein>
<name>A0A437Q1G9_9GAMM</name>
<evidence type="ECO:0000313" key="3">
    <source>
        <dbReference type="Proteomes" id="UP000282818"/>
    </source>
</evidence>
<gene>
    <name evidence="2" type="ORF">EOE65_17730</name>
</gene>
<keyword evidence="3" id="KW-1185">Reference proteome</keyword>
<evidence type="ECO:0000256" key="1">
    <source>
        <dbReference type="SAM" id="SignalP"/>
    </source>
</evidence>
<keyword evidence="1" id="KW-0732">Signal</keyword>
<sequence length="178" mass="19659">MLKLKTSVLLLSIVSVATGCTHHYANQTVSHESMYDHGHSHTLHDGVVVPLLVANKRVGFAELKLHDDKGDLELWVTTDKAGSQPLDLPIDSEIHVSFPRLAVKSVDLRVRNTLRNEDEDGKGNIRDTGTNYFIFPGDSGADASFLTGKSFMTDAEISFVRDGVRYTTDTFTLKPHAH</sequence>
<feature type="chain" id="PRO_5019297617" description="DUF4382 domain-containing protein" evidence="1">
    <location>
        <begin position="20"/>
        <end position="178"/>
    </location>
</feature>
<feature type="signal peptide" evidence="1">
    <location>
        <begin position="1"/>
        <end position="19"/>
    </location>
</feature>
<evidence type="ECO:0000313" key="2">
    <source>
        <dbReference type="EMBL" id="RVU28313.1"/>
    </source>
</evidence>
<dbReference type="AlphaFoldDB" id="A0A437Q1G9"/>
<evidence type="ECO:0008006" key="4">
    <source>
        <dbReference type="Google" id="ProtNLM"/>
    </source>
</evidence>
<proteinExistence type="predicted"/>
<accession>A0A437Q1G9</accession>
<dbReference type="Proteomes" id="UP000282818">
    <property type="component" value="Unassembled WGS sequence"/>
</dbReference>